<evidence type="ECO:0000256" key="10">
    <source>
        <dbReference type="SAM" id="Phobius"/>
    </source>
</evidence>
<dbReference type="PANTHER" id="PTHR11562">
    <property type="entry name" value="CATION EFFLUX PROTEIN/ ZINC TRANSPORTER"/>
    <property type="match status" value="1"/>
</dbReference>
<name>A0A2M9YGX0_9LEPT</name>
<keyword evidence="14" id="KW-1185">Reference proteome</keyword>
<keyword evidence="6 10" id="KW-1133">Transmembrane helix</keyword>
<feature type="domain" description="Cation efflux protein transmembrane" evidence="11">
    <location>
        <begin position="37"/>
        <end position="218"/>
    </location>
</feature>
<dbReference type="Gene3D" id="3.30.70.1350">
    <property type="entry name" value="Cation efflux protein, cytoplasmic domain"/>
    <property type="match status" value="1"/>
</dbReference>
<evidence type="ECO:0000256" key="9">
    <source>
        <dbReference type="SAM" id="MobiDB-lite"/>
    </source>
</evidence>
<dbReference type="NCBIfam" id="TIGR01297">
    <property type="entry name" value="CDF"/>
    <property type="match status" value="1"/>
</dbReference>
<comment type="caution">
    <text evidence="13">The sequence shown here is derived from an EMBL/GenBank/DDBJ whole genome shotgun (WGS) entry which is preliminary data.</text>
</comment>
<dbReference type="InterPro" id="IPR058533">
    <property type="entry name" value="Cation_efflux_TM"/>
</dbReference>
<gene>
    <name evidence="13" type="ORF">CH362_03190</name>
</gene>
<keyword evidence="5" id="KW-0862">Zinc</keyword>
<evidence type="ECO:0000313" key="14">
    <source>
        <dbReference type="Proteomes" id="UP000231926"/>
    </source>
</evidence>
<dbReference type="PANTHER" id="PTHR11562:SF17">
    <property type="entry name" value="RE54080P-RELATED"/>
    <property type="match status" value="1"/>
</dbReference>
<keyword evidence="7" id="KW-0406">Ion transport</keyword>
<evidence type="ECO:0000313" key="13">
    <source>
        <dbReference type="EMBL" id="PJZ50785.1"/>
    </source>
</evidence>
<dbReference type="SUPFAM" id="SSF160240">
    <property type="entry name" value="Cation efflux protein cytoplasmic domain-like"/>
    <property type="match status" value="1"/>
</dbReference>
<evidence type="ECO:0000256" key="7">
    <source>
        <dbReference type="ARBA" id="ARBA00023065"/>
    </source>
</evidence>
<evidence type="ECO:0000256" key="8">
    <source>
        <dbReference type="ARBA" id="ARBA00023136"/>
    </source>
</evidence>
<accession>A0A2M9YGX0</accession>
<keyword evidence="3" id="KW-0813">Transport</keyword>
<feature type="domain" description="Cation efflux protein cytoplasmic" evidence="12">
    <location>
        <begin position="228"/>
        <end position="303"/>
    </location>
</feature>
<protein>
    <submittedName>
        <fullName evidence="13">Cation transporter</fullName>
    </submittedName>
</protein>
<comment type="similarity">
    <text evidence="2">Belongs to the cation diffusion facilitator (CDF) transporter (TC 2.A.4) family. SLC30A subfamily.</text>
</comment>
<evidence type="ECO:0000256" key="3">
    <source>
        <dbReference type="ARBA" id="ARBA00022448"/>
    </source>
</evidence>
<dbReference type="Gene3D" id="1.20.1510.10">
    <property type="entry name" value="Cation efflux protein transmembrane domain"/>
    <property type="match status" value="1"/>
</dbReference>
<keyword evidence="8 10" id="KW-0472">Membrane</keyword>
<dbReference type="InterPro" id="IPR050681">
    <property type="entry name" value="CDF/SLC30A"/>
</dbReference>
<reference evidence="13 14" key="1">
    <citation type="submission" date="2017-07" db="EMBL/GenBank/DDBJ databases">
        <title>Leptospira spp. isolated from tropical soils.</title>
        <authorList>
            <person name="Thibeaux R."/>
            <person name="Iraola G."/>
            <person name="Ferres I."/>
            <person name="Bierque E."/>
            <person name="Girault D."/>
            <person name="Soupe-Gilbert M.-E."/>
            <person name="Picardeau M."/>
            <person name="Goarant C."/>
        </authorList>
    </citation>
    <scope>NUCLEOTIDE SEQUENCE [LARGE SCALE GENOMIC DNA]</scope>
    <source>
        <strain evidence="13 14">FH4-C-A2</strain>
    </source>
</reference>
<feature type="transmembrane region" description="Helical" evidence="10">
    <location>
        <begin position="34"/>
        <end position="55"/>
    </location>
</feature>
<dbReference type="GO" id="GO:0005886">
    <property type="term" value="C:plasma membrane"/>
    <property type="evidence" value="ECO:0007669"/>
    <property type="project" value="TreeGrafter"/>
</dbReference>
<evidence type="ECO:0000256" key="2">
    <source>
        <dbReference type="ARBA" id="ARBA00008873"/>
    </source>
</evidence>
<dbReference type="SUPFAM" id="SSF161111">
    <property type="entry name" value="Cation efflux protein transmembrane domain-like"/>
    <property type="match status" value="1"/>
</dbReference>
<organism evidence="13 14">
    <name type="scientific">Leptospira saintgironsiae</name>
    <dbReference type="NCBI Taxonomy" id="2023183"/>
    <lineage>
        <taxon>Bacteria</taxon>
        <taxon>Pseudomonadati</taxon>
        <taxon>Spirochaetota</taxon>
        <taxon>Spirochaetia</taxon>
        <taxon>Leptospirales</taxon>
        <taxon>Leptospiraceae</taxon>
        <taxon>Leptospira</taxon>
    </lineage>
</organism>
<dbReference type="AlphaFoldDB" id="A0A2M9YGX0"/>
<feature type="transmembrane region" description="Helical" evidence="10">
    <location>
        <begin position="102"/>
        <end position="124"/>
    </location>
</feature>
<keyword evidence="5" id="KW-0864">Zinc transport</keyword>
<dbReference type="Proteomes" id="UP000231926">
    <property type="component" value="Unassembled WGS sequence"/>
</dbReference>
<dbReference type="OrthoDB" id="9809646at2"/>
<evidence type="ECO:0000256" key="5">
    <source>
        <dbReference type="ARBA" id="ARBA00022906"/>
    </source>
</evidence>
<evidence type="ECO:0000259" key="11">
    <source>
        <dbReference type="Pfam" id="PF01545"/>
    </source>
</evidence>
<dbReference type="Pfam" id="PF16916">
    <property type="entry name" value="ZT_dimer"/>
    <property type="match status" value="1"/>
</dbReference>
<feature type="transmembrane region" description="Helical" evidence="10">
    <location>
        <begin position="136"/>
        <end position="154"/>
    </location>
</feature>
<feature type="transmembrane region" description="Helical" evidence="10">
    <location>
        <begin position="175"/>
        <end position="193"/>
    </location>
</feature>
<dbReference type="GO" id="GO:0005385">
    <property type="term" value="F:zinc ion transmembrane transporter activity"/>
    <property type="evidence" value="ECO:0007669"/>
    <property type="project" value="TreeGrafter"/>
</dbReference>
<dbReference type="EMBL" id="NPDR01000001">
    <property type="protein sequence ID" value="PJZ50785.1"/>
    <property type="molecule type" value="Genomic_DNA"/>
</dbReference>
<dbReference type="RefSeq" id="WP_100708881.1">
    <property type="nucleotide sequence ID" value="NZ_NPDR01000001.1"/>
</dbReference>
<comment type="subcellular location">
    <subcellularLocation>
        <location evidence="1">Membrane</location>
        <topology evidence="1">Multi-pass membrane protein</topology>
    </subcellularLocation>
</comment>
<dbReference type="InterPro" id="IPR002524">
    <property type="entry name" value="Cation_efflux"/>
</dbReference>
<proteinExistence type="inferred from homology"/>
<evidence type="ECO:0000256" key="4">
    <source>
        <dbReference type="ARBA" id="ARBA00022692"/>
    </source>
</evidence>
<feature type="region of interest" description="Disordered" evidence="9">
    <location>
        <begin position="1"/>
        <end position="27"/>
    </location>
</feature>
<dbReference type="InterPro" id="IPR036837">
    <property type="entry name" value="Cation_efflux_CTD_sf"/>
</dbReference>
<sequence length="313" mass="34714">MHGHHHHSHDDHHGHSHSHSGDPHSSSMPENSRAFLFAFLLNFGFAGIEFVGGYFFDSLAILSDSLHDLGDSGFLALAWIFQKIAAKPRTQTFTFGYRRLSLSAALVNSFVLFLGSFGILFFAITKLNEPGSPNGWGMLGLSILGVIVNGAALFKLKNSSGLNAKTAFLHLLEDVLGWVAVFFGSIALIVFGWSWVDPVLSIVISLWVGIQSFRNLRKILLLHLQSSPEGIDTKELENRILKLKGVRSVHDLHLWSMDGDYHVLTLHVGVQETSITQAQRLKEKIRNITKEFHIPHATVEVEPAGAECPYQEC</sequence>
<dbReference type="InterPro" id="IPR027469">
    <property type="entry name" value="Cation_efflux_TMD_sf"/>
</dbReference>
<keyword evidence="4 10" id="KW-0812">Transmembrane</keyword>
<evidence type="ECO:0000256" key="6">
    <source>
        <dbReference type="ARBA" id="ARBA00022989"/>
    </source>
</evidence>
<evidence type="ECO:0000259" key="12">
    <source>
        <dbReference type="Pfam" id="PF16916"/>
    </source>
</evidence>
<dbReference type="Pfam" id="PF01545">
    <property type="entry name" value="Cation_efflux"/>
    <property type="match status" value="1"/>
</dbReference>
<evidence type="ECO:0000256" key="1">
    <source>
        <dbReference type="ARBA" id="ARBA00004141"/>
    </source>
</evidence>
<dbReference type="InterPro" id="IPR027470">
    <property type="entry name" value="Cation_efflux_CTD"/>
</dbReference>